<protein>
    <submittedName>
        <fullName evidence="1">Uncharacterized protein</fullName>
    </submittedName>
</protein>
<organism evidence="1 2">
    <name type="scientific">Melastoma candidum</name>
    <dbReference type="NCBI Taxonomy" id="119954"/>
    <lineage>
        <taxon>Eukaryota</taxon>
        <taxon>Viridiplantae</taxon>
        <taxon>Streptophyta</taxon>
        <taxon>Embryophyta</taxon>
        <taxon>Tracheophyta</taxon>
        <taxon>Spermatophyta</taxon>
        <taxon>Magnoliopsida</taxon>
        <taxon>eudicotyledons</taxon>
        <taxon>Gunneridae</taxon>
        <taxon>Pentapetalae</taxon>
        <taxon>rosids</taxon>
        <taxon>malvids</taxon>
        <taxon>Myrtales</taxon>
        <taxon>Melastomataceae</taxon>
        <taxon>Melastomatoideae</taxon>
        <taxon>Melastomateae</taxon>
        <taxon>Melastoma</taxon>
    </lineage>
</organism>
<dbReference type="Proteomes" id="UP001057402">
    <property type="component" value="Chromosome 7"/>
</dbReference>
<keyword evidence="2" id="KW-1185">Reference proteome</keyword>
<sequence length="216" mass="23588">MNKEERGGGGGEYDGSESKSSRTPVGRRCEDCGNQAKKECGYMRCRTCCKSKGFHCHTHVRSTWIPSSSSRKRPLLPPHHLLVPPAPQNPRRRHPTPIPNPTSFPVNLPPEVSFHATFKCMRVSSLEAGRCDGVPKLQPDYAYQTRVSIGGHVFKGILYDQGPDHESTGERPSPCAMVSGGSSGSEAAGQMYIRSYPFTLASPIIHGSNIFPPPKS</sequence>
<gene>
    <name evidence="1" type="ORF">MLD38_027033</name>
</gene>
<comment type="caution">
    <text evidence="1">The sequence shown here is derived from an EMBL/GenBank/DDBJ whole genome shotgun (WGS) entry which is preliminary data.</text>
</comment>
<evidence type="ECO:0000313" key="2">
    <source>
        <dbReference type="Proteomes" id="UP001057402"/>
    </source>
</evidence>
<reference evidence="2" key="1">
    <citation type="journal article" date="2023" name="Front. Plant Sci.">
        <title>Chromosomal-level genome assembly of Melastoma candidum provides insights into trichome evolution.</title>
        <authorList>
            <person name="Zhong Y."/>
            <person name="Wu W."/>
            <person name="Sun C."/>
            <person name="Zou P."/>
            <person name="Liu Y."/>
            <person name="Dai S."/>
            <person name="Zhou R."/>
        </authorList>
    </citation>
    <scope>NUCLEOTIDE SEQUENCE [LARGE SCALE GENOMIC DNA]</scope>
</reference>
<evidence type="ECO:0000313" key="1">
    <source>
        <dbReference type="EMBL" id="KAI4342397.1"/>
    </source>
</evidence>
<accession>A0ACB9P1H1</accession>
<proteinExistence type="predicted"/>
<name>A0ACB9P1H1_9MYRT</name>
<dbReference type="EMBL" id="CM042886">
    <property type="protein sequence ID" value="KAI4342397.1"/>
    <property type="molecule type" value="Genomic_DNA"/>
</dbReference>